<sequence length="423" mass="47375">MFSSSKEKSPTHTRMNSTNLYVTTTQIILKADPTNPQSWQDLYRLIPYLRNSLCCVVCSMLLVDPLTPTDAQCQHHLCRRCKGGRKKIKPQCESCKECIDYNENKSLRILMQLYKKMCFNVINSKIFKCIKIQAIQPSPGFQRGASNLIQLIKEGAMFQDDYESRGGLPKSSYSILPCIYSNSSGTQNHTVSQQNQTDTLKTQNANNHHRTSLYSVVYPGSGNKITIKRKPKDCTNSSANNVFISNNISSLQPKEFPEKVVFKKPCTKPKKGCRCGNATATPGKLTCCGQRCPCYVESKACINCKCRGCRNPHRPDGNKVMPFIPELKPPQIVVPPIQDIHVQQIQVITPSVPSTLNDESMSGGIKLDAIQLDTHFNAESLNNQFKAYKFLDNGFDPIQTLTSSDLLTYGVHEDDEETDIMVA</sequence>
<dbReference type="Pfam" id="PF16682">
    <property type="entry name" value="MSL2-CXC"/>
    <property type="match status" value="1"/>
</dbReference>
<dbReference type="InterPro" id="IPR032049">
    <property type="entry name" value="Msl2-CXC"/>
</dbReference>
<dbReference type="GeneID" id="109540908"/>
<dbReference type="InterPro" id="IPR001841">
    <property type="entry name" value="Znf_RING"/>
</dbReference>
<dbReference type="InterPro" id="IPR033467">
    <property type="entry name" value="Tesmin/TSO1-like_CXC"/>
</dbReference>
<dbReference type="InterPro" id="IPR032043">
    <property type="entry name" value="Msl2_Znf-RING"/>
</dbReference>
<feature type="domain" description="RING-type" evidence="5">
    <location>
        <begin position="55"/>
        <end position="96"/>
    </location>
</feature>
<comment type="similarity">
    <text evidence="4">Belongs to the MSL2 family.</text>
</comment>
<keyword evidence="4" id="KW-0158">Chromosome</keyword>
<proteinExistence type="inferred from homology"/>
<dbReference type="Proteomes" id="UP000019118">
    <property type="component" value="Unassembled WGS sequence"/>
</dbReference>
<evidence type="ECO:0000313" key="8">
    <source>
        <dbReference type="Proteomes" id="UP000019118"/>
    </source>
</evidence>
<dbReference type="Pfam" id="PF16685">
    <property type="entry name" value="zf-RING_10"/>
    <property type="match status" value="1"/>
</dbReference>
<evidence type="ECO:0000256" key="2">
    <source>
        <dbReference type="ARBA" id="ARBA00022833"/>
    </source>
</evidence>
<dbReference type="CTD" id="33565"/>
<dbReference type="CDD" id="cd13122">
    <property type="entry name" value="MSL2_CXC"/>
    <property type="match status" value="1"/>
</dbReference>
<dbReference type="AlphaFoldDB" id="A0AAR5PVP5"/>
<evidence type="ECO:0000259" key="6">
    <source>
        <dbReference type="PROSITE" id="PS52051"/>
    </source>
</evidence>
<organism evidence="7 8">
    <name type="scientific">Dendroctonus ponderosae</name>
    <name type="common">Mountain pine beetle</name>
    <dbReference type="NCBI Taxonomy" id="77166"/>
    <lineage>
        <taxon>Eukaryota</taxon>
        <taxon>Metazoa</taxon>
        <taxon>Ecdysozoa</taxon>
        <taxon>Arthropoda</taxon>
        <taxon>Hexapoda</taxon>
        <taxon>Insecta</taxon>
        <taxon>Pterygota</taxon>
        <taxon>Neoptera</taxon>
        <taxon>Endopterygota</taxon>
        <taxon>Coleoptera</taxon>
        <taxon>Polyphaga</taxon>
        <taxon>Cucujiformia</taxon>
        <taxon>Curculionidae</taxon>
        <taxon>Scolytinae</taxon>
        <taxon>Dendroctonus</taxon>
    </lineage>
</organism>
<reference evidence="7" key="2">
    <citation type="submission" date="2024-08" db="UniProtKB">
        <authorList>
            <consortium name="EnsemblMetazoa"/>
        </authorList>
    </citation>
    <scope>IDENTIFICATION</scope>
</reference>
<protein>
    <recommendedName>
        <fullName evidence="9">RING-type domain-containing protein</fullName>
    </recommendedName>
</protein>
<keyword evidence="4" id="KW-0539">Nucleus</keyword>
<dbReference type="KEGG" id="dpa:109540908"/>
<keyword evidence="8" id="KW-1185">Reference proteome</keyword>
<dbReference type="SMART" id="SM01114">
    <property type="entry name" value="CXC"/>
    <property type="match status" value="1"/>
</dbReference>
<name>A0AAR5PVP5_DENPD</name>
<keyword evidence="1 3" id="KW-0479">Metal-binding</keyword>
<dbReference type="PANTHER" id="PTHR16048:SF3">
    <property type="entry name" value="E3 UBIQUITIN-PROTEIN LIGASE MSL2"/>
    <property type="match status" value="1"/>
</dbReference>
<dbReference type="RefSeq" id="XP_019765007.1">
    <property type="nucleotide sequence ID" value="XM_019909448.2"/>
</dbReference>
<evidence type="ECO:0008006" key="9">
    <source>
        <dbReference type="Google" id="ProtNLM"/>
    </source>
</evidence>
<accession>A0AAR5PVP5</accession>
<dbReference type="PROSITE" id="PS50089">
    <property type="entry name" value="ZF_RING_2"/>
    <property type="match status" value="1"/>
</dbReference>
<dbReference type="Gene3D" id="3.30.40.10">
    <property type="entry name" value="Zinc/RING finger domain, C3HC4 (zinc finger)"/>
    <property type="match status" value="1"/>
</dbReference>
<dbReference type="EnsemblMetazoa" id="XM_019909448.1">
    <property type="protein sequence ID" value="XP_019765007.1"/>
    <property type="gene ID" value="LOC109540908"/>
</dbReference>
<keyword evidence="1 3" id="KW-0863">Zinc-finger</keyword>
<dbReference type="GO" id="GO:0008270">
    <property type="term" value="F:zinc ion binding"/>
    <property type="evidence" value="ECO:0007669"/>
    <property type="project" value="UniProtKB-KW"/>
</dbReference>
<dbReference type="PROSITE" id="PS52051">
    <property type="entry name" value="CXC_MSL2"/>
    <property type="match status" value="1"/>
</dbReference>
<dbReference type="GO" id="GO:0061630">
    <property type="term" value="F:ubiquitin protein ligase activity"/>
    <property type="evidence" value="ECO:0007669"/>
    <property type="project" value="InterPro"/>
</dbReference>
<evidence type="ECO:0000256" key="1">
    <source>
        <dbReference type="ARBA" id="ARBA00022771"/>
    </source>
</evidence>
<dbReference type="InterPro" id="IPR013083">
    <property type="entry name" value="Znf_RING/FYVE/PHD"/>
</dbReference>
<evidence type="ECO:0000256" key="3">
    <source>
        <dbReference type="PROSITE-ProRule" id="PRU00175"/>
    </source>
</evidence>
<evidence type="ECO:0000313" key="7">
    <source>
        <dbReference type="EnsemblMetazoa" id="XP_019765007.1"/>
    </source>
</evidence>
<dbReference type="PANTHER" id="PTHR16048">
    <property type="entry name" value="MSL2-RELATED"/>
    <property type="match status" value="1"/>
</dbReference>
<keyword evidence="2" id="KW-0862">Zinc</keyword>
<evidence type="ECO:0000256" key="4">
    <source>
        <dbReference type="PROSITE-ProRule" id="PRU01396"/>
    </source>
</evidence>
<evidence type="ECO:0000259" key="5">
    <source>
        <dbReference type="PROSITE" id="PS50089"/>
    </source>
</evidence>
<dbReference type="InterPro" id="IPR037922">
    <property type="entry name" value="MSL2"/>
</dbReference>
<dbReference type="GO" id="GO:0072487">
    <property type="term" value="C:MSL complex"/>
    <property type="evidence" value="ECO:0007669"/>
    <property type="project" value="UniProtKB-UniRule"/>
</dbReference>
<feature type="domain" description="CXC MSL2-type" evidence="6">
    <location>
        <begin position="268"/>
        <end position="319"/>
    </location>
</feature>
<reference evidence="8" key="1">
    <citation type="journal article" date="2013" name="Genome Biol.">
        <title>Draft genome of the mountain pine beetle, Dendroctonus ponderosae Hopkins, a major forest pest.</title>
        <authorList>
            <person name="Keeling C.I."/>
            <person name="Yuen M.M."/>
            <person name="Liao N.Y."/>
            <person name="Docking T.R."/>
            <person name="Chan S.K."/>
            <person name="Taylor G.A."/>
            <person name="Palmquist D.L."/>
            <person name="Jackman S.D."/>
            <person name="Nguyen A."/>
            <person name="Li M."/>
            <person name="Henderson H."/>
            <person name="Janes J.K."/>
            <person name="Zhao Y."/>
            <person name="Pandoh P."/>
            <person name="Moore R."/>
            <person name="Sperling F.A."/>
            <person name="Huber D.P."/>
            <person name="Birol I."/>
            <person name="Jones S.J."/>
            <person name="Bohlmann J."/>
        </authorList>
    </citation>
    <scope>NUCLEOTIDE SEQUENCE</scope>
</reference>
<dbReference type="GO" id="GO:0016567">
    <property type="term" value="P:protein ubiquitination"/>
    <property type="evidence" value="ECO:0007669"/>
    <property type="project" value="TreeGrafter"/>
</dbReference>